<dbReference type="PANTHER" id="PTHR47341:SF1">
    <property type="entry name" value="GATA-TYPE ZINC FINGER PROTEIN 1"/>
    <property type="match status" value="1"/>
</dbReference>
<protein>
    <submittedName>
        <fullName evidence="4">Transcriptional regulatory protein ASH1</fullName>
    </submittedName>
</protein>
<evidence type="ECO:0000313" key="5">
    <source>
        <dbReference type="Proteomes" id="UP000186594"/>
    </source>
</evidence>
<dbReference type="PANTHER" id="PTHR47341">
    <property type="entry name" value="GATA-TYPE ZINC FINGER PROTEIN 1"/>
    <property type="match status" value="1"/>
</dbReference>
<dbReference type="Pfam" id="PF00320">
    <property type="entry name" value="GATA"/>
    <property type="match status" value="1"/>
</dbReference>
<comment type="caution">
    <text evidence="4">The sequence shown here is derived from an EMBL/GenBank/DDBJ whole genome shotgun (WGS) entry which is preliminary data.</text>
</comment>
<dbReference type="Gene3D" id="3.30.50.10">
    <property type="entry name" value="Erythroid Transcription Factor GATA-1, subunit A"/>
    <property type="match status" value="1"/>
</dbReference>
<keyword evidence="1" id="KW-0862">Zinc</keyword>
<dbReference type="GO" id="GO:0043565">
    <property type="term" value="F:sequence-specific DNA binding"/>
    <property type="evidence" value="ECO:0007669"/>
    <property type="project" value="InterPro"/>
</dbReference>
<dbReference type="InterPro" id="IPR013088">
    <property type="entry name" value="Znf_NHR/GATA"/>
</dbReference>
<dbReference type="GO" id="GO:0005634">
    <property type="term" value="C:nucleus"/>
    <property type="evidence" value="ECO:0007669"/>
    <property type="project" value="TreeGrafter"/>
</dbReference>
<dbReference type="EMBL" id="LXFE01000467">
    <property type="protein sequence ID" value="OLL25227.1"/>
    <property type="molecule type" value="Genomic_DNA"/>
</dbReference>
<feature type="domain" description="GATA-type" evidence="3">
    <location>
        <begin position="243"/>
        <end position="285"/>
    </location>
</feature>
<evidence type="ECO:0000313" key="4">
    <source>
        <dbReference type="EMBL" id="OLL25227.1"/>
    </source>
</evidence>
<keyword evidence="1" id="KW-0863">Zinc-finger</keyword>
<dbReference type="CDD" id="cd00202">
    <property type="entry name" value="ZnF_GATA"/>
    <property type="match status" value="1"/>
</dbReference>
<reference evidence="4 5" key="1">
    <citation type="submission" date="2016-04" db="EMBL/GenBank/DDBJ databases">
        <title>Evolutionary innovation and constraint leading to complex multicellularity in the Ascomycota.</title>
        <authorList>
            <person name="Cisse O."/>
            <person name="Nguyen A."/>
            <person name="Hewitt D.A."/>
            <person name="Jedd G."/>
            <person name="Stajich J.E."/>
        </authorList>
    </citation>
    <scope>NUCLEOTIDE SEQUENCE [LARGE SCALE GENOMIC DNA]</scope>
    <source>
        <strain evidence="4 5">DAH-3</strain>
    </source>
</reference>
<dbReference type="InterPro" id="IPR000679">
    <property type="entry name" value="Znf_GATA"/>
</dbReference>
<dbReference type="OrthoDB" id="2162994at2759"/>
<feature type="compositionally biased region" description="Polar residues" evidence="2">
    <location>
        <begin position="201"/>
        <end position="211"/>
    </location>
</feature>
<dbReference type="SUPFAM" id="SSF57716">
    <property type="entry name" value="Glucocorticoid receptor-like (DNA-binding domain)"/>
    <property type="match status" value="1"/>
</dbReference>
<accession>A0A1U7LRE3</accession>
<dbReference type="SMART" id="SM00401">
    <property type="entry name" value="ZnF_GATA"/>
    <property type="match status" value="1"/>
</dbReference>
<feature type="region of interest" description="Disordered" evidence="2">
    <location>
        <begin position="136"/>
        <end position="239"/>
    </location>
</feature>
<evidence type="ECO:0000256" key="1">
    <source>
        <dbReference type="PROSITE-ProRule" id="PRU00094"/>
    </source>
</evidence>
<keyword evidence="5" id="KW-1185">Reference proteome</keyword>
<gene>
    <name evidence="4" type="ORF">NEOLI_001676</name>
</gene>
<name>A0A1U7LRE3_NEOID</name>
<feature type="compositionally biased region" description="Polar residues" evidence="2">
    <location>
        <begin position="172"/>
        <end position="182"/>
    </location>
</feature>
<feature type="compositionally biased region" description="Low complexity" evidence="2">
    <location>
        <begin position="226"/>
        <end position="235"/>
    </location>
</feature>
<proteinExistence type="predicted"/>
<dbReference type="PROSITE" id="PS50114">
    <property type="entry name" value="GATA_ZN_FINGER_2"/>
    <property type="match status" value="1"/>
</dbReference>
<dbReference type="GO" id="GO:0006357">
    <property type="term" value="P:regulation of transcription by RNA polymerase II"/>
    <property type="evidence" value="ECO:0007669"/>
    <property type="project" value="TreeGrafter"/>
</dbReference>
<sequence length="316" mass="34259">MPVAASLRLAAKTKTPQLPLDSSFAIGFRTGFGVVCSRAESGVRDPVPTLMTAATRESPFACTAQERDLQSPCFSSNSLPSQMYQLNQSQQDADITDLFGAQGAAIFTSTQDSPVPGSSVIVVDRTQRAREFAALNEQTLARNAAPPSRKRPGSSKEAAAKDISSPIDLDLESSSADETPSTCDEENEDVMRQPTSKRRFSTANPTQSFKIQNRKPHPERRKRRSVSSSSPVSARGTTKISSSTYMRKCWSCSADSTPCWRPAPWVEGESHLCNGCGLRYKKSGVRCTECRYIPSKGERAAMLIACVKCSGSAIKD</sequence>
<dbReference type="InterPro" id="IPR053116">
    <property type="entry name" value="GATA-type_Znf_Regulator"/>
</dbReference>
<organism evidence="4 5">
    <name type="scientific">Neolecta irregularis (strain DAH-3)</name>
    <dbReference type="NCBI Taxonomy" id="1198029"/>
    <lineage>
        <taxon>Eukaryota</taxon>
        <taxon>Fungi</taxon>
        <taxon>Dikarya</taxon>
        <taxon>Ascomycota</taxon>
        <taxon>Taphrinomycotina</taxon>
        <taxon>Neolectales</taxon>
        <taxon>Neolectaceae</taxon>
        <taxon>Neolecta</taxon>
    </lineage>
</organism>
<keyword evidence="1" id="KW-0479">Metal-binding</keyword>
<dbReference type="GO" id="GO:0008270">
    <property type="term" value="F:zinc ion binding"/>
    <property type="evidence" value="ECO:0007669"/>
    <property type="project" value="UniProtKB-KW"/>
</dbReference>
<dbReference type="AlphaFoldDB" id="A0A1U7LRE3"/>
<dbReference type="Proteomes" id="UP000186594">
    <property type="component" value="Unassembled WGS sequence"/>
</dbReference>
<dbReference type="STRING" id="1198029.A0A1U7LRE3"/>
<feature type="compositionally biased region" description="Basic residues" evidence="2">
    <location>
        <begin position="212"/>
        <end position="225"/>
    </location>
</feature>
<evidence type="ECO:0000259" key="3">
    <source>
        <dbReference type="PROSITE" id="PS50114"/>
    </source>
</evidence>
<evidence type="ECO:0000256" key="2">
    <source>
        <dbReference type="SAM" id="MobiDB-lite"/>
    </source>
</evidence>